<sequence length="138" mass="15415">MITFIQEEINRIAVRVRAERKLYRLSQEELALKSGVSIRTYKRFESGECDSLAVMLQIARAFEEFTGHGRLQALERMFPGGVKETATGTALGKALQKLERTIVSKGKQKRKDLPLHEGSDGGVGDRFSGQADFKSSRP</sequence>
<gene>
    <name evidence="3" type="ORF">GTP69_11220</name>
</gene>
<evidence type="ECO:0000313" key="4">
    <source>
        <dbReference type="Proteomes" id="UP000642144"/>
    </source>
</evidence>
<evidence type="ECO:0000259" key="2">
    <source>
        <dbReference type="PROSITE" id="PS50943"/>
    </source>
</evidence>
<dbReference type="InterPro" id="IPR001387">
    <property type="entry name" value="Cro/C1-type_HTH"/>
</dbReference>
<dbReference type="Pfam" id="PF01381">
    <property type="entry name" value="HTH_3"/>
    <property type="match status" value="1"/>
</dbReference>
<name>A0ABW9VZC0_9BURK</name>
<dbReference type="EMBL" id="WWCT01000007">
    <property type="protein sequence ID" value="MYN26980.1"/>
    <property type="molecule type" value="Genomic_DNA"/>
</dbReference>
<dbReference type="Gene3D" id="1.10.260.40">
    <property type="entry name" value="lambda repressor-like DNA-binding domains"/>
    <property type="match status" value="1"/>
</dbReference>
<proteinExistence type="predicted"/>
<reference evidence="3 4" key="1">
    <citation type="submission" date="2019-12" db="EMBL/GenBank/DDBJ databases">
        <title>Novel species isolated from a subtropical stream in China.</title>
        <authorList>
            <person name="Lu H."/>
        </authorList>
    </citation>
    <scope>NUCLEOTIDE SEQUENCE [LARGE SCALE GENOMIC DNA]</scope>
    <source>
        <strain evidence="3 4">CY42W</strain>
    </source>
</reference>
<evidence type="ECO:0000313" key="3">
    <source>
        <dbReference type="EMBL" id="MYN26980.1"/>
    </source>
</evidence>
<protein>
    <submittedName>
        <fullName evidence="3">Helix-turn-helix domain-containing protein</fullName>
    </submittedName>
</protein>
<feature type="region of interest" description="Disordered" evidence="1">
    <location>
        <begin position="105"/>
        <end position="138"/>
    </location>
</feature>
<accession>A0ABW9VZC0</accession>
<keyword evidence="4" id="KW-1185">Reference proteome</keyword>
<dbReference type="SMART" id="SM00530">
    <property type="entry name" value="HTH_XRE"/>
    <property type="match status" value="1"/>
</dbReference>
<comment type="caution">
    <text evidence="3">The sequence shown here is derived from an EMBL/GenBank/DDBJ whole genome shotgun (WGS) entry which is preliminary data.</text>
</comment>
<evidence type="ECO:0000256" key="1">
    <source>
        <dbReference type="SAM" id="MobiDB-lite"/>
    </source>
</evidence>
<organism evidence="3 4">
    <name type="scientific">Duganella levis</name>
    <dbReference type="NCBI Taxonomy" id="2692169"/>
    <lineage>
        <taxon>Bacteria</taxon>
        <taxon>Pseudomonadati</taxon>
        <taxon>Pseudomonadota</taxon>
        <taxon>Betaproteobacteria</taxon>
        <taxon>Burkholderiales</taxon>
        <taxon>Oxalobacteraceae</taxon>
        <taxon>Telluria group</taxon>
        <taxon>Duganella</taxon>
    </lineage>
</organism>
<dbReference type="CDD" id="cd00093">
    <property type="entry name" value="HTH_XRE"/>
    <property type="match status" value="1"/>
</dbReference>
<feature type="domain" description="HTH cro/C1-type" evidence="2">
    <location>
        <begin position="16"/>
        <end position="63"/>
    </location>
</feature>
<dbReference type="InterPro" id="IPR010982">
    <property type="entry name" value="Lambda_DNA-bd_dom_sf"/>
</dbReference>
<dbReference type="Proteomes" id="UP000642144">
    <property type="component" value="Unassembled WGS sequence"/>
</dbReference>
<dbReference type="SUPFAM" id="SSF47413">
    <property type="entry name" value="lambda repressor-like DNA-binding domains"/>
    <property type="match status" value="1"/>
</dbReference>
<dbReference type="RefSeq" id="WP_161054983.1">
    <property type="nucleotide sequence ID" value="NZ_WWCT01000007.1"/>
</dbReference>
<dbReference type="PROSITE" id="PS50943">
    <property type="entry name" value="HTH_CROC1"/>
    <property type="match status" value="1"/>
</dbReference>